<dbReference type="Proteomes" id="UP001348369">
    <property type="component" value="Chromosome"/>
</dbReference>
<organism evidence="1 2">
    <name type="scientific">Streptomyces scopuliridis</name>
    <dbReference type="NCBI Taxonomy" id="452529"/>
    <lineage>
        <taxon>Bacteria</taxon>
        <taxon>Bacillati</taxon>
        <taxon>Actinomycetota</taxon>
        <taxon>Actinomycetes</taxon>
        <taxon>Kitasatosporales</taxon>
        <taxon>Streptomycetaceae</taxon>
        <taxon>Streptomyces</taxon>
    </lineage>
</organism>
<keyword evidence="2" id="KW-1185">Reference proteome</keyword>
<reference evidence="1" key="1">
    <citation type="submission" date="2022-10" db="EMBL/GenBank/DDBJ databases">
        <title>The complete genomes of actinobacterial strains from the NBC collection.</title>
        <authorList>
            <person name="Joergensen T.S."/>
            <person name="Alvarez Arevalo M."/>
            <person name="Sterndorff E.B."/>
            <person name="Faurdal D."/>
            <person name="Vuksanovic O."/>
            <person name="Mourched A.-S."/>
            <person name="Charusanti P."/>
            <person name="Shaw S."/>
            <person name="Blin K."/>
            <person name="Weber T."/>
        </authorList>
    </citation>
    <scope>NUCLEOTIDE SEQUENCE</scope>
    <source>
        <strain evidence="1">NBC 01771</strain>
    </source>
</reference>
<proteinExistence type="predicted"/>
<protein>
    <submittedName>
        <fullName evidence="1">Uncharacterized protein</fullName>
    </submittedName>
</protein>
<accession>A0ACD4ZNV5</accession>
<sequence length="103" mass="11347">MGMYHSTYFAYGARIPTPADTDVLEEALKRGPVGYLLAGDYDHDMTFLTTECESVDLGDFKTVTPQTATPEQYAIWNRDLEAAAKSLDISLPEAGWIVVPDLS</sequence>
<evidence type="ECO:0000313" key="2">
    <source>
        <dbReference type="Proteomes" id="UP001348369"/>
    </source>
</evidence>
<name>A0ACD4ZNV5_9ACTN</name>
<dbReference type="EMBL" id="CP109109">
    <property type="protein sequence ID" value="WSC00095.1"/>
    <property type="molecule type" value="Genomic_DNA"/>
</dbReference>
<gene>
    <name evidence="1" type="ORF">OG835_25925</name>
</gene>
<evidence type="ECO:0000313" key="1">
    <source>
        <dbReference type="EMBL" id="WSC00095.1"/>
    </source>
</evidence>